<organism evidence="1 2">
    <name type="scientific">Enterobacter hormaechei subsp. xiangfangensis</name>
    <dbReference type="NCBI Taxonomy" id="1296536"/>
    <lineage>
        <taxon>Bacteria</taxon>
        <taxon>Pseudomonadati</taxon>
        <taxon>Pseudomonadota</taxon>
        <taxon>Gammaproteobacteria</taxon>
        <taxon>Enterobacterales</taxon>
        <taxon>Enterobacteriaceae</taxon>
        <taxon>Enterobacter</taxon>
        <taxon>Enterobacter cloacae complex</taxon>
    </lineage>
</organism>
<gene>
    <name evidence="1" type="ORF">SS59_21095</name>
</gene>
<dbReference type="Proteomes" id="UP000033679">
    <property type="component" value="Unassembled WGS sequence"/>
</dbReference>
<proteinExistence type="predicted"/>
<dbReference type="RefSeq" id="WP_045346998.1">
    <property type="nucleotide sequence ID" value="NZ_JZYN01000032.1"/>
</dbReference>
<dbReference type="AlphaFoldDB" id="A0A837FAL1"/>
<accession>A0A837FAL1</accession>
<dbReference type="EMBL" id="JZYN01000032">
    <property type="protein sequence ID" value="KJM63756.1"/>
    <property type="molecule type" value="Genomic_DNA"/>
</dbReference>
<reference evidence="1 2" key="1">
    <citation type="submission" date="2015-03" db="EMBL/GenBank/DDBJ databases">
        <authorList>
            <person name="McCorrison J."/>
            <person name="Sanka R."/>
            <person name="Adams M."/>
            <person name="Brinkac L."/>
            <person name="Nierman W."/>
            <person name="Sutton G."/>
            <person name="Nelson K."/>
            <person name="Kiedrowski L."/>
            <person name="Guerrero D."/>
            <person name="Bonomo R."/>
        </authorList>
    </citation>
    <scope>NUCLEOTIDE SEQUENCE [LARGE SCALE GENOMIC DNA]</scope>
    <source>
        <strain evidence="1 2">39373</strain>
    </source>
</reference>
<name>A0A837FAL1_9ENTR</name>
<comment type="caution">
    <text evidence="1">The sequence shown here is derived from an EMBL/GenBank/DDBJ whole genome shotgun (WGS) entry which is preliminary data.</text>
</comment>
<evidence type="ECO:0000313" key="1">
    <source>
        <dbReference type="EMBL" id="KJM63756.1"/>
    </source>
</evidence>
<evidence type="ECO:0000313" key="2">
    <source>
        <dbReference type="Proteomes" id="UP000033679"/>
    </source>
</evidence>
<protein>
    <submittedName>
        <fullName evidence="1">Uncharacterized protein</fullName>
    </submittedName>
</protein>
<sequence length="100" mass="11367">MHQKRTAEVIIRMLAQDERNYISEYWAGKMPGKEGSHTGGITINCRNPYWTTEGLCSWDNWYISAAELESVKDVCEAEPWGGNVLGGIEYRLKSELRKAA</sequence>